<feature type="transmembrane region" description="Helical" evidence="1">
    <location>
        <begin position="6"/>
        <end position="31"/>
    </location>
</feature>
<sequence length="99" mass="9830">MEIGTSGAVTVGVMALGATAAALGVAGLLAFGPRHDVAPAAVEHSTGKPGCVMLCDEPAPSASGSSGCTLFCSELELPPVNDRGCQLFCELEDSPEGPQ</sequence>
<protein>
    <submittedName>
        <fullName evidence="2">Uncharacterized protein</fullName>
    </submittedName>
</protein>
<gene>
    <name evidence="2" type="ORF">NCTC13184_00474</name>
</gene>
<proteinExistence type="predicted"/>
<accession>A0A378WL13</accession>
<dbReference type="Proteomes" id="UP000255082">
    <property type="component" value="Unassembled WGS sequence"/>
</dbReference>
<evidence type="ECO:0000313" key="3">
    <source>
        <dbReference type="Proteomes" id="UP000255082"/>
    </source>
</evidence>
<dbReference type="EMBL" id="UGRU01000001">
    <property type="protein sequence ID" value="SUA41141.1"/>
    <property type="molecule type" value="Genomic_DNA"/>
</dbReference>
<dbReference type="RefSeq" id="WP_128145032.1">
    <property type="nucleotide sequence ID" value="NZ_JAJFOE010000001.1"/>
</dbReference>
<keyword evidence="1" id="KW-1133">Transmembrane helix</keyword>
<keyword evidence="1" id="KW-0472">Membrane</keyword>
<dbReference type="AlphaFoldDB" id="A0A378WL13"/>
<evidence type="ECO:0000313" key="2">
    <source>
        <dbReference type="EMBL" id="SUA41141.1"/>
    </source>
</evidence>
<organism evidence="2 3">
    <name type="scientific">Nocardia africana</name>
    <dbReference type="NCBI Taxonomy" id="134964"/>
    <lineage>
        <taxon>Bacteria</taxon>
        <taxon>Bacillati</taxon>
        <taxon>Actinomycetota</taxon>
        <taxon>Actinomycetes</taxon>
        <taxon>Mycobacteriales</taxon>
        <taxon>Nocardiaceae</taxon>
        <taxon>Nocardia</taxon>
    </lineage>
</organism>
<reference evidence="2 3" key="1">
    <citation type="submission" date="2018-06" db="EMBL/GenBank/DDBJ databases">
        <authorList>
            <consortium name="Pathogen Informatics"/>
            <person name="Doyle S."/>
        </authorList>
    </citation>
    <scope>NUCLEOTIDE SEQUENCE [LARGE SCALE GENOMIC DNA]</scope>
    <source>
        <strain evidence="2 3">NCTC13184</strain>
    </source>
</reference>
<keyword evidence="1" id="KW-0812">Transmembrane</keyword>
<name>A0A378WL13_9NOCA</name>
<evidence type="ECO:0000256" key="1">
    <source>
        <dbReference type="SAM" id="Phobius"/>
    </source>
</evidence>
<dbReference type="OrthoDB" id="4570266at2"/>